<dbReference type="SFLD" id="SFLDG01151">
    <property type="entry name" value="Main.2:_Nu-like"/>
    <property type="match status" value="1"/>
</dbReference>
<name>A0ABN6FUR3_9GAMM</name>
<protein>
    <submittedName>
        <fullName evidence="3">Glutathione S-transferase</fullName>
    </submittedName>
</protein>
<dbReference type="InterPro" id="IPR040079">
    <property type="entry name" value="Glutathione_S-Trfase"/>
</dbReference>
<dbReference type="Pfam" id="PF00043">
    <property type="entry name" value="GST_C"/>
    <property type="match status" value="1"/>
</dbReference>
<evidence type="ECO:0000259" key="2">
    <source>
        <dbReference type="PROSITE" id="PS50405"/>
    </source>
</evidence>
<dbReference type="InterPro" id="IPR036249">
    <property type="entry name" value="Thioredoxin-like_sf"/>
</dbReference>
<proteinExistence type="predicted"/>
<dbReference type="InterPro" id="IPR004045">
    <property type="entry name" value="Glutathione_S-Trfase_N"/>
</dbReference>
<organism evidence="3 4">
    <name type="scientific">Noviluteimonas caseinilytica</name>
    <dbReference type="NCBI Taxonomy" id="2675101"/>
    <lineage>
        <taxon>Bacteria</taxon>
        <taxon>Pseudomonadati</taxon>
        <taxon>Pseudomonadota</taxon>
        <taxon>Gammaproteobacteria</taxon>
        <taxon>Lysobacterales</taxon>
        <taxon>Lysobacteraceae</taxon>
        <taxon>Noviluteimonas</taxon>
    </lineage>
</organism>
<dbReference type="InterPro" id="IPR036282">
    <property type="entry name" value="Glutathione-S-Trfase_C_sf"/>
</dbReference>
<evidence type="ECO:0000259" key="1">
    <source>
        <dbReference type="PROSITE" id="PS50404"/>
    </source>
</evidence>
<dbReference type="Proteomes" id="UP000681317">
    <property type="component" value="Chromosome"/>
</dbReference>
<accession>A0ABN6FUR3</accession>
<gene>
    <name evidence="3" type="primary">gst_3</name>
    <name evidence="3" type="ORF">LYSCAS_24700</name>
</gene>
<dbReference type="CDD" id="cd03056">
    <property type="entry name" value="GST_N_4"/>
    <property type="match status" value="1"/>
</dbReference>
<dbReference type="SUPFAM" id="SSF47616">
    <property type="entry name" value="GST C-terminal domain-like"/>
    <property type="match status" value="1"/>
</dbReference>
<dbReference type="PANTHER" id="PTHR44051:SF2">
    <property type="entry name" value="HYPOTHETICAL GLUTATHIONE S-TRANSFERASE LIKE PROTEIN"/>
    <property type="match status" value="1"/>
</dbReference>
<evidence type="ECO:0000313" key="4">
    <source>
        <dbReference type="Proteomes" id="UP000681317"/>
    </source>
</evidence>
<dbReference type="Pfam" id="PF13409">
    <property type="entry name" value="GST_N_2"/>
    <property type="match status" value="1"/>
</dbReference>
<dbReference type="SFLD" id="SFLDS00019">
    <property type="entry name" value="Glutathione_Transferase_(cytos"/>
    <property type="match status" value="1"/>
</dbReference>
<dbReference type="Gene3D" id="1.20.1050.10">
    <property type="match status" value="1"/>
</dbReference>
<dbReference type="Gene3D" id="3.40.30.10">
    <property type="entry name" value="Glutaredoxin"/>
    <property type="match status" value="1"/>
</dbReference>
<dbReference type="EMBL" id="AP024545">
    <property type="protein sequence ID" value="BCT93446.1"/>
    <property type="molecule type" value="Genomic_DNA"/>
</dbReference>
<feature type="domain" description="GST C-terminal" evidence="2">
    <location>
        <begin position="89"/>
        <end position="217"/>
    </location>
</feature>
<dbReference type="SUPFAM" id="SSF52833">
    <property type="entry name" value="Thioredoxin-like"/>
    <property type="match status" value="1"/>
</dbReference>
<dbReference type="RefSeq" id="WP_213434365.1">
    <property type="nucleotide sequence ID" value="NZ_AP024545.1"/>
</dbReference>
<dbReference type="PANTHER" id="PTHR44051">
    <property type="entry name" value="GLUTATHIONE S-TRANSFERASE-RELATED"/>
    <property type="match status" value="1"/>
</dbReference>
<sequence length="218" mass="24157">MNTQAPVTVHGFSPSGNCHKVRLLLEHLGRPFRWIETRSDQGATHTPDFLALNPNGKVPVLVRDDGAVLTESNAMLCWLADGTQYLPADAWARAQALSWMFFEQYSHEPFVAVARFIAGWTPLDSPRRADLPRLRERSHGALAVMERHLSTHAWFTGERYGVADIALFAYTDVAPHGGVSLEPYPAIRAWLGRVRATPGFVEMVGLDAEAAERVARTA</sequence>
<evidence type="ECO:0000313" key="3">
    <source>
        <dbReference type="EMBL" id="BCT93446.1"/>
    </source>
</evidence>
<dbReference type="PROSITE" id="PS50405">
    <property type="entry name" value="GST_CTER"/>
    <property type="match status" value="1"/>
</dbReference>
<feature type="domain" description="GST N-terminal" evidence="1">
    <location>
        <begin position="5"/>
        <end position="87"/>
    </location>
</feature>
<dbReference type="PROSITE" id="PS50404">
    <property type="entry name" value="GST_NTER"/>
    <property type="match status" value="1"/>
</dbReference>
<keyword evidence="4" id="KW-1185">Reference proteome</keyword>
<dbReference type="InterPro" id="IPR004046">
    <property type="entry name" value="GST_C"/>
</dbReference>
<reference evidence="3 4" key="1">
    <citation type="submission" date="2021-03" db="EMBL/GenBank/DDBJ databases">
        <title>Complete Genome Sequences of Two Lysobacter Strains Isolated from Sea Water (Lysobacter caseinilyticus) and Soil (Lysobacter helvus) in South Korea.</title>
        <authorList>
            <person name="Watanabe Y."/>
            <person name="Arakawa K."/>
        </authorList>
    </citation>
    <scope>NUCLEOTIDE SEQUENCE [LARGE SCALE GENOMIC DNA]</scope>
    <source>
        <strain evidence="3 4">KVB24</strain>
    </source>
</reference>
<dbReference type="SFLD" id="SFLDG00358">
    <property type="entry name" value="Main_(cytGST)"/>
    <property type="match status" value="1"/>
</dbReference>
<dbReference type="InterPro" id="IPR010987">
    <property type="entry name" value="Glutathione-S-Trfase_C-like"/>
</dbReference>